<evidence type="ECO:0000313" key="2">
    <source>
        <dbReference type="EMBL" id="MCI0184697.1"/>
    </source>
</evidence>
<proteinExistence type="predicted"/>
<sequence length="97" mass="11077">MIKKAEKLTKLGIAVDDHMLNRIESYRFGNWIQTRNEALLRIIDIGLTQIEQESAGDRNPSVETSNEEPVSQEAHETSVQADHEEVDYDPSDDHEPM</sequence>
<reference evidence="2" key="1">
    <citation type="submission" date="2022-03" db="EMBL/GenBank/DDBJ databases">
        <title>Draft Genome Sequence of Firmicute Strain S0AB, a Heterotrophic Iron/Sulfur-Oxidizing Extreme Acidophile.</title>
        <authorList>
            <person name="Vergara E."/>
            <person name="Pakostova E."/>
            <person name="Johnson D.B."/>
            <person name="Holmes D.S."/>
        </authorList>
    </citation>
    <scope>NUCLEOTIDE SEQUENCE</scope>
    <source>
        <strain evidence="2">S0AB</strain>
    </source>
</reference>
<dbReference type="AlphaFoldDB" id="A0A9X1VBK0"/>
<comment type="caution">
    <text evidence="2">The sequence shown here is derived from an EMBL/GenBank/DDBJ whole genome shotgun (WGS) entry which is preliminary data.</text>
</comment>
<evidence type="ECO:0000256" key="1">
    <source>
        <dbReference type="SAM" id="MobiDB-lite"/>
    </source>
</evidence>
<name>A0A9X1VBK0_9BACL</name>
<accession>A0A9X1VBK0</accession>
<evidence type="ECO:0000313" key="3">
    <source>
        <dbReference type="Proteomes" id="UP001139263"/>
    </source>
</evidence>
<dbReference type="RefSeq" id="WP_241716572.1">
    <property type="nucleotide sequence ID" value="NZ_JALBUF010000021.1"/>
</dbReference>
<gene>
    <name evidence="2" type="ORF">MM817_02994</name>
</gene>
<organism evidence="2 3">
    <name type="scientific">Sulfoacidibacillus ferrooxidans</name>
    <dbReference type="NCBI Taxonomy" id="2005001"/>
    <lineage>
        <taxon>Bacteria</taxon>
        <taxon>Bacillati</taxon>
        <taxon>Bacillota</taxon>
        <taxon>Bacilli</taxon>
        <taxon>Bacillales</taxon>
        <taxon>Alicyclobacillaceae</taxon>
        <taxon>Sulfoacidibacillus</taxon>
    </lineage>
</organism>
<feature type="region of interest" description="Disordered" evidence="1">
    <location>
        <begin position="52"/>
        <end position="97"/>
    </location>
</feature>
<protein>
    <submittedName>
        <fullName evidence="2">Uncharacterized protein</fullName>
    </submittedName>
</protein>
<dbReference type="Proteomes" id="UP001139263">
    <property type="component" value="Unassembled WGS sequence"/>
</dbReference>
<keyword evidence="3" id="KW-1185">Reference proteome</keyword>
<dbReference type="EMBL" id="JALBUF010000021">
    <property type="protein sequence ID" value="MCI0184697.1"/>
    <property type="molecule type" value="Genomic_DNA"/>
</dbReference>